<feature type="region of interest" description="Disordered" evidence="1">
    <location>
        <begin position="627"/>
        <end position="676"/>
    </location>
</feature>
<comment type="caution">
    <text evidence="3">The sequence shown here is derived from an EMBL/GenBank/DDBJ whole genome shotgun (WGS) entry which is preliminary data.</text>
</comment>
<protein>
    <submittedName>
        <fullName evidence="3">Uncharacterized protein</fullName>
    </submittedName>
</protein>
<proteinExistence type="predicted"/>
<gene>
    <name evidence="3" type="ORF">Ciccas_003071</name>
</gene>
<name>A0ABD2QFE9_9PLAT</name>
<dbReference type="AlphaFoldDB" id="A0ABD2QFE9"/>
<evidence type="ECO:0000313" key="3">
    <source>
        <dbReference type="EMBL" id="KAL3318263.1"/>
    </source>
</evidence>
<keyword evidence="2" id="KW-0472">Membrane</keyword>
<feature type="transmembrane region" description="Helical" evidence="2">
    <location>
        <begin position="392"/>
        <end position="409"/>
    </location>
</feature>
<feature type="compositionally biased region" description="Polar residues" evidence="1">
    <location>
        <begin position="650"/>
        <end position="670"/>
    </location>
</feature>
<evidence type="ECO:0000256" key="1">
    <source>
        <dbReference type="SAM" id="MobiDB-lite"/>
    </source>
</evidence>
<feature type="non-terminal residue" evidence="3">
    <location>
        <position position="676"/>
    </location>
</feature>
<evidence type="ECO:0000313" key="4">
    <source>
        <dbReference type="Proteomes" id="UP001626550"/>
    </source>
</evidence>
<dbReference type="EMBL" id="JBJKFK010000265">
    <property type="protein sequence ID" value="KAL3318263.1"/>
    <property type="molecule type" value="Genomic_DNA"/>
</dbReference>
<accession>A0ABD2QFE9</accession>
<sequence length="676" mass="77541">MNTSGQYDAFLQLNGLKHKQVNLEEIESYCDAFLADITLYVTHSKYQQEWLQINVTPDDSGNFRIADVFPSDTELESRLFCFVTNGADKQNSTRCIGVQKIYESTPETISCDVVSTMCTAVKEFLKKFNMMEMEIGFMLKDIQSHGLNYDFDGHGLNFHKHNKLNYVNYSTNDKTLAIPEGKNFQTILDKNLVKLTKLLQKTHIHTHTFLAEVFLAIVLLVSLLDKKDPSDSASVTKFLALLEEKVDIFGQKIKRFVDFVELILMRSYIEDGFDILKVLQELEKKFMNQFLLGKDLFGSFIQNGHTKYVSLTEIQANNTECSYSIKIEQWDGKVYYLKVGESLPMEEKTLVVYLEKNTCDQKQEISLENYLGSLWNIIDFNWEISCTNGDNISTFFGLLMLAAVILMFVRKKFPELLKFFEKLYKKFVLAFQTLPAKVSIEAKLNKEALEKFETFWTKWTEDNSMIVIHLPKLKSDLLNLEHDYRSENVRTDIEMEVLDFDELKKSCALLAQNMETMIEANALNDEEFEQRTQRNRRSISEAHDFERETTLSRHGSLNNLNYEGATDLCKMSNLLRDYLSEGSEKMDVSPTNQETQEIDSQSTKMDLDVTINRMSINSSSFDNKVDAAKDVDRTTTGPTNERSKIDQQGADGTTGNGLDQPSKSPNQTAIKTPKPS</sequence>
<feature type="compositionally biased region" description="Polar residues" evidence="1">
    <location>
        <begin position="589"/>
        <end position="604"/>
    </location>
</feature>
<organism evidence="3 4">
    <name type="scientific">Cichlidogyrus casuarinus</name>
    <dbReference type="NCBI Taxonomy" id="1844966"/>
    <lineage>
        <taxon>Eukaryota</taxon>
        <taxon>Metazoa</taxon>
        <taxon>Spiralia</taxon>
        <taxon>Lophotrochozoa</taxon>
        <taxon>Platyhelminthes</taxon>
        <taxon>Monogenea</taxon>
        <taxon>Monopisthocotylea</taxon>
        <taxon>Dactylogyridea</taxon>
        <taxon>Ancyrocephalidae</taxon>
        <taxon>Cichlidogyrus</taxon>
    </lineage>
</organism>
<keyword evidence="4" id="KW-1185">Reference proteome</keyword>
<dbReference type="Proteomes" id="UP001626550">
    <property type="component" value="Unassembled WGS sequence"/>
</dbReference>
<evidence type="ECO:0000256" key="2">
    <source>
        <dbReference type="SAM" id="Phobius"/>
    </source>
</evidence>
<feature type="region of interest" description="Disordered" evidence="1">
    <location>
        <begin position="582"/>
        <end position="606"/>
    </location>
</feature>
<keyword evidence="2" id="KW-0812">Transmembrane</keyword>
<reference evidence="3 4" key="1">
    <citation type="submission" date="2024-11" db="EMBL/GenBank/DDBJ databases">
        <title>Adaptive evolution of stress response genes in parasites aligns with host niche diversity.</title>
        <authorList>
            <person name="Hahn C."/>
            <person name="Resl P."/>
        </authorList>
    </citation>
    <scope>NUCLEOTIDE SEQUENCE [LARGE SCALE GENOMIC DNA]</scope>
    <source>
        <strain evidence="3">EGGRZ-B1_66</strain>
        <tissue evidence="3">Body</tissue>
    </source>
</reference>
<keyword evidence="2" id="KW-1133">Transmembrane helix</keyword>